<dbReference type="Pfam" id="PF06978">
    <property type="entry name" value="POP1_N"/>
    <property type="match status" value="1"/>
</dbReference>
<evidence type="ECO:0000313" key="9">
    <source>
        <dbReference type="Proteomes" id="UP001360560"/>
    </source>
</evidence>
<dbReference type="InterPro" id="IPR012590">
    <property type="entry name" value="POPLD_dom"/>
</dbReference>
<evidence type="ECO:0000256" key="4">
    <source>
        <dbReference type="SAM" id="MobiDB-lite"/>
    </source>
</evidence>
<dbReference type="PANTHER" id="PTHR22731">
    <property type="entry name" value="RIBONUCLEASES P/MRP PROTEIN SUBUNIT POP1"/>
    <property type="match status" value="1"/>
</dbReference>
<dbReference type="Proteomes" id="UP001360560">
    <property type="component" value="Unassembled WGS sequence"/>
</dbReference>
<dbReference type="Pfam" id="PF08170">
    <property type="entry name" value="POPLD"/>
    <property type="match status" value="1"/>
</dbReference>
<dbReference type="InterPro" id="IPR055079">
    <property type="entry name" value="POP1_C"/>
</dbReference>
<dbReference type="EMBL" id="BTFZ01000002">
    <property type="protein sequence ID" value="GMM34043.1"/>
    <property type="molecule type" value="Genomic_DNA"/>
</dbReference>
<sequence length="881" mass="102222">MPKRPQEAQISNKSAKKSRLYNSRIIRSETNDPAFKDGTLDVPSFVNSRKFEIEQLEKSQLSSKNAKSTRVFQALPRKLRRRGASHNVKRIPKRLRNKAIREMLSSNKQKESGSKLTTKKTKKITAKQIYQMKLKKNLLKVASKVNLLKILPSDKLLKKNLNIRSMTKILSNQIREYERTKKLESGKHSRVVNNSYGSYDNTGVNQPAPPLISKLKYLKRQKNYKWLSTHIWHAKRFHLIKRWGWNIPYKPTQKSFKLTHRSFKSSGSIVFDTSYEGTIIIETTSNGEDGDKSWNSLKNVIQNLIQKKLSINYVNGRKFYTGNLYAKHEGEFEILSTGLVYCSKDTSNVRVLVQVHPANFQELWSNLSSQLSQNFNTKMYDCRYSMGSIDLIGPKSIEALVSILHPVDTAYDKKWGMLNNISEIESLGEQTILSFLIHDPRFHKKPVRRRSKLNSEDHVLDLIIDIKNGKLSDPETNKLLFSADGRTESYSNQMTIKQINKRRRKLENPGQVKLKIKNDDSKIPILILMDSKSKRIKLFAPWYWISPIWYHLVKIPKILPGGLLQINQINFEINRPYYPNDYPYTKDGFIENELIAKEAEEMWKKKPKKKRLNYESTLVSTLDQSKYQITGEMFNWSNCDWRSLQLFTVILKVYEKLNAKSKEVTKLETPIQIWDNAKFLRKNFAISDIIGYVKSIKVIDDEKNARGEKLVNPIMLNLYNPKQNQTEIARFNQVIENYLSLVDESVSNERVAKLLDNRLPVNNVKVHLLHRGKIKSNARIYAIPKDFHQLIESPYKEEIIRQCPTIEKLIKLHNTNDLIKNCPTFENLIGFVTTGAMNLEKGYYTGLGCVSSESIYKSRYSYCIIRNPGSKTVRVGEMCIY</sequence>
<evidence type="ECO:0000313" key="8">
    <source>
        <dbReference type="EMBL" id="GMM34043.1"/>
    </source>
</evidence>
<feature type="domain" description="POPLD" evidence="6">
    <location>
        <begin position="536"/>
        <end position="618"/>
    </location>
</feature>
<dbReference type="InterPro" id="IPR009723">
    <property type="entry name" value="Pop1_N"/>
</dbReference>
<keyword evidence="2" id="KW-0819">tRNA processing</keyword>
<gene>
    <name evidence="8" type="ORF">DASC09_013680</name>
</gene>
<feature type="domain" description="POP1 C-terminal" evidence="7">
    <location>
        <begin position="826"/>
        <end position="879"/>
    </location>
</feature>
<dbReference type="GO" id="GO:0005655">
    <property type="term" value="C:nucleolar ribonuclease P complex"/>
    <property type="evidence" value="ECO:0007669"/>
    <property type="project" value="InterPro"/>
</dbReference>
<organism evidence="8 9">
    <name type="scientific">Saccharomycopsis crataegensis</name>
    <dbReference type="NCBI Taxonomy" id="43959"/>
    <lineage>
        <taxon>Eukaryota</taxon>
        <taxon>Fungi</taxon>
        <taxon>Dikarya</taxon>
        <taxon>Ascomycota</taxon>
        <taxon>Saccharomycotina</taxon>
        <taxon>Saccharomycetes</taxon>
        <taxon>Saccharomycopsidaceae</taxon>
        <taxon>Saccharomycopsis</taxon>
    </lineage>
</organism>
<dbReference type="Pfam" id="PF22770">
    <property type="entry name" value="POP1_C"/>
    <property type="match status" value="1"/>
</dbReference>
<name>A0AAV5QGZ8_9ASCO</name>
<evidence type="ECO:0000256" key="3">
    <source>
        <dbReference type="ARBA" id="ARBA00023242"/>
    </source>
</evidence>
<evidence type="ECO:0000256" key="2">
    <source>
        <dbReference type="ARBA" id="ARBA00022694"/>
    </source>
</evidence>
<proteinExistence type="predicted"/>
<dbReference type="AlphaFoldDB" id="A0AAV5QGZ8"/>
<keyword evidence="3" id="KW-0539">Nucleus</keyword>
<accession>A0AAV5QGZ8</accession>
<dbReference type="RefSeq" id="XP_064851043.1">
    <property type="nucleotide sequence ID" value="XM_064994971.1"/>
</dbReference>
<evidence type="ECO:0000259" key="5">
    <source>
        <dbReference type="Pfam" id="PF06978"/>
    </source>
</evidence>
<dbReference type="InterPro" id="IPR039182">
    <property type="entry name" value="Pop1"/>
</dbReference>
<keyword evidence="9" id="KW-1185">Reference proteome</keyword>
<evidence type="ECO:0000256" key="1">
    <source>
        <dbReference type="ARBA" id="ARBA00004123"/>
    </source>
</evidence>
<comment type="subcellular location">
    <subcellularLocation>
        <location evidence="1">Nucleus</location>
    </subcellularLocation>
</comment>
<dbReference type="GeneID" id="90072022"/>
<evidence type="ECO:0000259" key="6">
    <source>
        <dbReference type="Pfam" id="PF08170"/>
    </source>
</evidence>
<dbReference type="GO" id="GO:0000172">
    <property type="term" value="C:ribonuclease MRP complex"/>
    <property type="evidence" value="ECO:0007669"/>
    <property type="project" value="InterPro"/>
</dbReference>
<dbReference type="GO" id="GO:0001682">
    <property type="term" value="P:tRNA 5'-leader removal"/>
    <property type="evidence" value="ECO:0007669"/>
    <property type="project" value="InterPro"/>
</dbReference>
<evidence type="ECO:0000259" key="7">
    <source>
        <dbReference type="Pfam" id="PF22770"/>
    </source>
</evidence>
<feature type="domain" description="Pop1 N-terminal" evidence="5">
    <location>
        <begin position="45"/>
        <end position="283"/>
    </location>
</feature>
<dbReference type="PANTHER" id="PTHR22731:SF3">
    <property type="entry name" value="RIBONUCLEASES P_MRP PROTEIN SUBUNIT POP1"/>
    <property type="match status" value="1"/>
</dbReference>
<protein>
    <submittedName>
        <fullName evidence="8">Ribonuclease P/MRP protein subunit</fullName>
    </submittedName>
</protein>
<reference evidence="8 9" key="1">
    <citation type="journal article" date="2023" name="Elife">
        <title>Identification of key yeast species and microbe-microbe interactions impacting larval growth of Drosophila in the wild.</title>
        <authorList>
            <person name="Mure A."/>
            <person name="Sugiura Y."/>
            <person name="Maeda R."/>
            <person name="Honda K."/>
            <person name="Sakurai N."/>
            <person name="Takahashi Y."/>
            <person name="Watada M."/>
            <person name="Katoh T."/>
            <person name="Gotoh A."/>
            <person name="Gotoh Y."/>
            <person name="Taniguchi I."/>
            <person name="Nakamura K."/>
            <person name="Hayashi T."/>
            <person name="Katayama T."/>
            <person name="Uemura T."/>
            <person name="Hattori Y."/>
        </authorList>
    </citation>
    <scope>NUCLEOTIDE SEQUENCE [LARGE SCALE GENOMIC DNA]</scope>
    <source>
        <strain evidence="8 9">SC-9</strain>
    </source>
</reference>
<comment type="caution">
    <text evidence="8">The sequence shown here is derived from an EMBL/GenBank/DDBJ whole genome shotgun (WGS) entry which is preliminary data.</text>
</comment>
<feature type="region of interest" description="Disordered" evidence="4">
    <location>
        <begin position="1"/>
        <end position="21"/>
    </location>
</feature>